<gene>
    <name evidence="1" type="ORF">PCOR1329_LOCUS41681</name>
</gene>
<dbReference type="Proteomes" id="UP001189429">
    <property type="component" value="Unassembled WGS sequence"/>
</dbReference>
<name>A0ABN9TSM9_9DINO</name>
<protein>
    <submittedName>
        <fullName evidence="1">Uncharacterized protein</fullName>
    </submittedName>
</protein>
<keyword evidence="2" id="KW-1185">Reference proteome</keyword>
<feature type="non-terminal residue" evidence="1">
    <location>
        <position position="483"/>
    </location>
</feature>
<reference evidence="1" key="1">
    <citation type="submission" date="2023-10" db="EMBL/GenBank/DDBJ databases">
        <authorList>
            <person name="Chen Y."/>
            <person name="Shah S."/>
            <person name="Dougan E. K."/>
            <person name="Thang M."/>
            <person name="Chan C."/>
        </authorList>
    </citation>
    <scope>NUCLEOTIDE SEQUENCE [LARGE SCALE GENOMIC DNA]</scope>
</reference>
<comment type="caution">
    <text evidence="1">The sequence shown here is derived from an EMBL/GenBank/DDBJ whole genome shotgun (WGS) entry which is preliminary data.</text>
</comment>
<organism evidence="1 2">
    <name type="scientific">Prorocentrum cordatum</name>
    <dbReference type="NCBI Taxonomy" id="2364126"/>
    <lineage>
        <taxon>Eukaryota</taxon>
        <taxon>Sar</taxon>
        <taxon>Alveolata</taxon>
        <taxon>Dinophyceae</taxon>
        <taxon>Prorocentrales</taxon>
        <taxon>Prorocentraceae</taxon>
        <taxon>Prorocentrum</taxon>
    </lineage>
</organism>
<feature type="non-terminal residue" evidence="1">
    <location>
        <position position="1"/>
    </location>
</feature>
<accession>A0ABN9TSM9</accession>
<dbReference type="EMBL" id="CAUYUJ010015013">
    <property type="protein sequence ID" value="CAK0848824.1"/>
    <property type="molecule type" value="Genomic_DNA"/>
</dbReference>
<sequence>TVCFGLAECEDYVAGCGQAGSKVPWCAEEYLKFVVQELLEAPWYPMLPKVVGPLQAVKSLCEKRGADPQKVTAFELEGLDMTGRRMFRGSKLYQDFYAQRVVAMFRAMKQSAVKENAVRLADIMKFLPTVEKSGAGDMVKELEGIRAFLETPAGNARIQYFLEDGSRMDLLEQWCPKDDQTPLRKFYNAVAGTALLTATELLEWGAKLASCDIGEMGIPCGALKLLLSDFKKLQAVASSGGDSAVAGLAEARFLEAAKARNVVTEEGQAAADWSDECLKEDNAQPLQLMAKSLGAQKALMKQFQEGPAFFPAVSALLSFVAVGAAKATGDPQGPSGAAAAPLVDPAKAADAASVPAAPGAGAGAPEAAVAAGASAAAAPTASDLGAGGPAAQATMPDQKLKKLGPDDVVVISLPSATTAKGRDDKEKLDGQSARVINVNAKKTRVHMLTGDAKGTERDIAREHLALKPQETLPVASKTSGAMK</sequence>
<proteinExistence type="predicted"/>
<evidence type="ECO:0000313" key="1">
    <source>
        <dbReference type="EMBL" id="CAK0848824.1"/>
    </source>
</evidence>
<evidence type="ECO:0000313" key="2">
    <source>
        <dbReference type="Proteomes" id="UP001189429"/>
    </source>
</evidence>